<dbReference type="PROSITE" id="PS00886">
    <property type="entry name" value="ILVD_EDD_1"/>
    <property type="match status" value="1"/>
</dbReference>
<dbReference type="Proteomes" id="UP000319941">
    <property type="component" value="Unassembled WGS sequence"/>
</dbReference>
<evidence type="ECO:0000256" key="6">
    <source>
        <dbReference type="SAM" id="MobiDB-lite"/>
    </source>
</evidence>
<dbReference type="AlphaFoldDB" id="A0A558HM08"/>
<dbReference type="InterPro" id="IPR056740">
    <property type="entry name" value="ILV_EDD_C"/>
</dbReference>
<dbReference type="PANTHER" id="PTHR43183:SF1">
    <property type="entry name" value="HYPOTHETICAL DIHYDROXY-ACID DEHYDRATASE (EUROFUNG)-RELATED"/>
    <property type="match status" value="1"/>
</dbReference>
<dbReference type="GO" id="GO:0046872">
    <property type="term" value="F:metal ion binding"/>
    <property type="evidence" value="ECO:0007669"/>
    <property type="project" value="UniProtKB-KW"/>
</dbReference>
<dbReference type="NCBIfam" id="NF009560">
    <property type="entry name" value="PRK13017.1"/>
    <property type="match status" value="1"/>
</dbReference>
<feature type="domain" description="Dihydroxy-acid/6-phosphogluconate dehydratase N-terminal" evidence="7">
    <location>
        <begin position="59"/>
        <end position="373"/>
    </location>
</feature>
<evidence type="ECO:0000256" key="2">
    <source>
        <dbReference type="ARBA" id="ARBA00022723"/>
    </source>
</evidence>
<comment type="caution">
    <text evidence="9">The sequence shown here is derived from an EMBL/GenBank/DDBJ whole genome shotgun (WGS) entry which is preliminary data.</text>
</comment>
<keyword evidence="3" id="KW-0408">Iron</keyword>
<comment type="similarity">
    <text evidence="1">Belongs to the IlvD/Edd family.</text>
</comment>
<sequence>MTHDASSVSSYKVPASGDTPASTPRLRSAEWFGTADKNGFMYRSWMKNQGIPDHEFEGKPIIGICNTFSELTPCNAHFRKLAEHVKKGILEAGGYPVEFPVFSNGESNLRPTAMFTRNLASMDVEEAIRGNPMDGVVLLVGCDKTTPALLMGAASCDLPTLVVTGGPMLNGKHEGRDIGSGTVVWKLSEQVKAGEISLHEFMSAEAGMSRSAGTCNTMGTASTMACMAESLGVSLPHNAAIPAVDSRRYVLAHLSGNRIVEMVHEDLKLSKVLTKEAFENAIRTNAAIGGSTNAVIHLKAIAGRMGVGLELDDWNRIGRGTPTIVDLQPSGRFLMEEFYYAGGLPAVLRRLGEAYRLPHKKALTINGKTLWDNVRDAPLYNDQVIRSLDNPLVEDGGMCVLRGNLAPKGAVLKPSAATPELMHHRGRAVVFENFDDYKARINDPDLEVDEHSVLVMKHCGPRGYHGMAEVGNMGLPSKLLAKGVTDMVRISDARMSGTAYGTVVLHVAPEAAAGGPLAVVQNGDWIELDAYAGKLNLEVEEEVLVQRLAEGDPRATSNHIASQGGYRQLYIEHVLQADEGCDFDFLVGCRGADVPRHSH</sequence>
<evidence type="ECO:0000313" key="9">
    <source>
        <dbReference type="EMBL" id="TVU70174.1"/>
    </source>
</evidence>
<evidence type="ECO:0000256" key="1">
    <source>
        <dbReference type="ARBA" id="ARBA00006486"/>
    </source>
</evidence>
<evidence type="ECO:0000256" key="5">
    <source>
        <dbReference type="ARBA" id="ARBA00023239"/>
    </source>
</evidence>
<dbReference type="Gene3D" id="3.50.30.80">
    <property type="entry name" value="IlvD/EDD C-terminal domain-like"/>
    <property type="match status" value="1"/>
</dbReference>
<proteinExistence type="inferred from homology"/>
<reference evidence="9 10" key="1">
    <citation type="submission" date="2019-07" db="EMBL/GenBank/DDBJ databases">
        <title>Diversity of Bacteria from Kongsfjorden, Arctic.</title>
        <authorList>
            <person name="Yu Y."/>
        </authorList>
    </citation>
    <scope>NUCLEOTIDE SEQUENCE [LARGE SCALE GENOMIC DNA]</scope>
    <source>
        <strain evidence="9 10">SM1923</strain>
    </source>
</reference>
<dbReference type="InterPro" id="IPR000581">
    <property type="entry name" value="ILV_EDD_N"/>
</dbReference>
<protein>
    <submittedName>
        <fullName evidence="9">Dihydroxy-acid dehydratase</fullName>
    </submittedName>
</protein>
<dbReference type="FunFam" id="3.50.30.80:FF:000001">
    <property type="entry name" value="Dihydroxy-acid dehydratase"/>
    <property type="match status" value="1"/>
</dbReference>
<feature type="region of interest" description="Disordered" evidence="6">
    <location>
        <begin position="1"/>
        <end position="25"/>
    </location>
</feature>
<dbReference type="NCBIfam" id="NF004784">
    <property type="entry name" value="PRK06131.1"/>
    <property type="match status" value="1"/>
</dbReference>
<dbReference type="EMBL" id="VNFH01000006">
    <property type="protein sequence ID" value="TVU70174.1"/>
    <property type="molecule type" value="Genomic_DNA"/>
</dbReference>
<dbReference type="SUPFAM" id="SSF52016">
    <property type="entry name" value="LeuD/IlvD-like"/>
    <property type="match status" value="1"/>
</dbReference>
<dbReference type="GO" id="GO:0016836">
    <property type="term" value="F:hydro-lyase activity"/>
    <property type="evidence" value="ECO:0007669"/>
    <property type="project" value="UniProtKB-ARBA"/>
</dbReference>
<keyword evidence="10" id="KW-1185">Reference proteome</keyword>
<gene>
    <name evidence="9" type="ORF">FQP86_10295</name>
</gene>
<evidence type="ECO:0000259" key="7">
    <source>
        <dbReference type="Pfam" id="PF00920"/>
    </source>
</evidence>
<dbReference type="InterPro" id="IPR037237">
    <property type="entry name" value="IlvD/EDD_N"/>
</dbReference>
<organism evidence="9 10">
    <name type="scientific">Cobetia crustatorum</name>
    <dbReference type="NCBI Taxonomy" id="553385"/>
    <lineage>
        <taxon>Bacteria</taxon>
        <taxon>Pseudomonadati</taxon>
        <taxon>Pseudomonadota</taxon>
        <taxon>Gammaproteobacteria</taxon>
        <taxon>Oceanospirillales</taxon>
        <taxon>Halomonadaceae</taxon>
        <taxon>Cobetia</taxon>
    </lineage>
</organism>
<feature type="domain" description="Dihydroxy-acid/6-phosphogluconate dehydratase C-terminal" evidence="8">
    <location>
        <begin position="383"/>
        <end position="581"/>
    </location>
</feature>
<dbReference type="PANTHER" id="PTHR43183">
    <property type="entry name" value="HYPOTHETICAL DIHYDROXYACID DEHYDRATASE (EUROFUNG)-RELATED"/>
    <property type="match status" value="1"/>
</dbReference>
<evidence type="ECO:0000259" key="8">
    <source>
        <dbReference type="Pfam" id="PF24877"/>
    </source>
</evidence>
<dbReference type="InterPro" id="IPR042096">
    <property type="entry name" value="Dihydro-acid_dehy_C"/>
</dbReference>
<dbReference type="Pfam" id="PF24877">
    <property type="entry name" value="ILV_EDD_C"/>
    <property type="match status" value="1"/>
</dbReference>
<dbReference type="InterPro" id="IPR020558">
    <property type="entry name" value="DiOHA_6PGluconate_deHydtase_CS"/>
</dbReference>
<name>A0A558HM08_9GAMM</name>
<keyword evidence="2" id="KW-0479">Metal-binding</keyword>
<evidence type="ECO:0000256" key="3">
    <source>
        <dbReference type="ARBA" id="ARBA00023004"/>
    </source>
</evidence>
<dbReference type="InterPro" id="IPR052352">
    <property type="entry name" value="Sugar_Degrad_Dehydratases"/>
</dbReference>
<evidence type="ECO:0000256" key="4">
    <source>
        <dbReference type="ARBA" id="ARBA00023014"/>
    </source>
</evidence>
<evidence type="ECO:0000313" key="10">
    <source>
        <dbReference type="Proteomes" id="UP000319941"/>
    </source>
</evidence>
<dbReference type="OrthoDB" id="9807077at2"/>
<dbReference type="Pfam" id="PF00920">
    <property type="entry name" value="ILVD_EDD_N"/>
    <property type="match status" value="1"/>
</dbReference>
<keyword evidence="4" id="KW-0411">Iron-sulfur</keyword>
<dbReference type="SUPFAM" id="SSF143975">
    <property type="entry name" value="IlvD/EDD N-terminal domain-like"/>
    <property type="match status" value="1"/>
</dbReference>
<keyword evidence="5" id="KW-0456">Lyase</keyword>
<accession>A0A558HM08</accession>
<dbReference type="GO" id="GO:0051536">
    <property type="term" value="F:iron-sulfur cluster binding"/>
    <property type="evidence" value="ECO:0007669"/>
    <property type="project" value="UniProtKB-KW"/>
</dbReference>
<dbReference type="STRING" id="553385.GCA_000591415_02515"/>
<feature type="compositionally biased region" description="Polar residues" evidence="6">
    <location>
        <begin position="1"/>
        <end position="10"/>
    </location>
</feature>